<dbReference type="RefSeq" id="WP_183412726.1">
    <property type="nucleotide sequence ID" value="NZ_JACHYB010000001.1"/>
</dbReference>
<dbReference type="SUPFAM" id="SSF48498">
    <property type="entry name" value="Tetracyclin repressor-like, C-terminal domain"/>
    <property type="match status" value="1"/>
</dbReference>
<dbReference type="InterPro" id="IPR001647">
    <property type="entry name" value="HTH_TetR"/>
</dbReference>
<organism evidence="4 5">
    <name type="scientific">Microbacter margulisiae</name>
    <dbReference type="NCBI Taxonomy" id="1350067"/>
    <lineage>
        <taxon>Bacteria</taxon>
        <taxon>Pseudomonadati</taxon>
        <taxon>Bacteroidota</taxon>
        <taxon>Bacteroidia</taxon>
        <taxon>Bacteroidales</taxon>
        <taxon>Porphyromonadaceae</taxon>
        <taxon>Microbacter</taxon>
    </lineage>
</organism>
<proteinExistence type="predicted"/>
<sequence length="205" mass="23972">MKAKNTEQKILEAAEAVFLEKGFSATKTTEIAQRASVNHALIHYYFRTKENLFETIFVARLKSILESFEGILSLEISFSERIEKIINAYFDLFIDNPQMPIFMLNEFFINKERLEFFKHKIVSLTSHLQDHFEHATQKAVEAREIRLVNARDLLINIFSLNSSVFVSKTLNQSLFDWNNEEYVNYIGQRKDAIVDFVLHSIQVVK</sequence>
<feature type="DNA-binding region" description="H-T-H motif" evidence="2">
    <location>
        <begin position="27"/>
        <end position="46"/>
    </location>
</feature>
<reference evidence="4 5" key="1">
    <citation type="submission" date="2020-08" db="EMBL/GenBank/DDBJ databases">
        <title>Genomic Encyclopedia of Type Strains, Phase IV (KMG-IV): sequencing the most valuable type-strain genomes for metagenomic binning, comparative biology and taxonomic classification.</title>
        <authorList>
            <person name="Goeker M."/>
        </authorList>
    </citation>
    <scope>NUCLEOTIDE SEQUENCE [LARGE SCALE GENOMIC DNA]</scope>
    <source>
        <strain evidence="4 5">DSM 27471</strain>
    </source>
</reference>
<dbReference type="GO" id="GO:0003677">
    <property type="term" value="F:DNA binding"/>
    <property type="evidence" value="ECO:0007669"/>
    <property type="project" value="UniProtKB-UniRule"/>
</dbReference>
<protein>
    <submittedName>
        <fullName evidence="4">AcrR family transcriptional regulator</fullName>
    </submittedName>
</protein>
<dbReference type="EMBL" id="JACHYB010000001">
    <property type="protein sequence ID" value="MBB3186889.1"/>
    <property type="molecule type" value="Genomic_DNA"/>
</dbReference>
<dbReference type="InterPro" id="IPR050109">
    <property type="entry name" value="HTH-type_TetR-like_transc_reg"/>
</dbReference>
<evidence type="ECO:0000313" key="5">
    <source>
        <dbReference type="Proteomes" id="UP000544222"/>
    </source>
</evidence>
<keyword evidence="5" id="KW-1185">Reference proteome</keyword>
<accession>A0A7W5H1R7</accession>
<evidence type="ECO:0000256" key="1">
    <source>
        <dbReference type="ARBA" id="ARBA00023125"/>
    </source>
</evidence>
<dbReference type="Pfam" id="PF00440">
    <property type="entry name" value="TetR_N"/>
    <property type="match status" value="1"/>
</dbReference>
<evidence type="ECO:0000256" key="2">
    <source>
        <dbReference type="PROSITE-ProRule" id="PRU00335"/>
    </source>
</evidence>
<dbReference type="AlphaFoldDB" id="A0A7W5H1R7"/>
<dbReference type="InterPro" id="IPR036271">
    <property type="entry name" value="Tet_transcr_reg_TetR-rel_C_sf"/>
</dbReference>
<dbReference type="PANTHER" id="PTHR30055">
    <property type="entry name" value="HTH-TYPE TRANSCRIPTIONAL REGULATOR RUTR"/>
    <property type="match status" value="1"/>
</dbReference>
<dbReference type="PRINTS" id="PR00455">
    <property type="entry name" value="HTHTETR"/>
</dbReference>
<gene>
    <name evidence="4" type="ORF">FHX64_001052</name>
</gene>
<dbReference type="InterPro" id="IPR009057">
    <property type="entry name" value="Homeodomain-like_sf"/>
</dbReference>
<keyword evidence="1 2" id="KW-0238">DNA-binding</keyword>
<dbReference type="PROSITE" id="PS50977">
    <property type="entry name" value="HTH_TETR_2"/>
    <property type="match status" value="1"/>
</dbReference>
<dbReference type="Proteomes" id="UP000544222">
    <property type="component" value="Unassembled WGS sequence"/>
</dbReference>
<dbReference type="Gene3D" id="1.10.357.10">
    <property type="entry name" value="Tetracycline Repressor, domain 2"/>
    <property type="match status" value="1"/>
</dbReference>
<evidence type="ECO:0000313" key="4">
    <source>
        <dbReference type="EMBL" id="MBB3186889.1"/>
    </source>
</evidence>
<name>A0A7W5H1R7_9PORP</name>
<evidence type="ECO:0000259" key="3">
    <source>
        <dbReference type="PROSITE" id="PS50977"/>
    </source>
</evidence>
<dbReference type="SUPFAM" id="SSF46689">
    <property type="entry name" value="Homeodomain-like"/>
    <property type="match status" value="1"/>
</dbReference>
<feature type="domain" description="HTH tetR-type" evidence="3">
    <location>
        <begin position="4"/>
        <end position="64"/>
    </location>
</feature>
<comment type="caution">
    <text evidence="4">The sequence shown here is derived from an EMBL/GenBank/DDBJ whole genome shotgun (WGS) entry which is preliminary data.</text>
</comment>